<organism evidence="7 8">
    <name type="scientific">Piromyces finnis</name>
    <dbReference type="NCBI Taxonomy" id="1754191"/>
    <lineage>
        <taxon>Eukaryota</taxon>
        <taxon>Fungi</taxon>
        <taxon>Fungi incertae sedis</taxon>
        <taxon>Chytridiomycota</taxon>
        <taxon>Chytridiomycota incertae sedis</taxon>
        <taxon>Neocallimastigomycetes</taxon>
        <taxon>Neocallimastigales</taxon>
        <taxon>Neocallimastigaceae</taxon>
        <taxon>Piromyces</taxon>
    </lineage>
</organism>
<gene>
    <name evidence="7" type="ORF">BCR36DRAFT_280540</name>
</gene>
<dbReference type="PANTHER" id="PTHR11347">
    <property type="entry name" value="CYCLIC NUCLEOTIDE PHOSPHODIESTERASE"/>
    <property type="match status" value="1"/>
</dbReference>
<evidence type="ECO:0000256" key="1">
    <source>
        <dbReference type="ARBA" id="ARBA00022723"/>
    </source>
</evidence>
<dbReference type="PRINTS" id="PR00387">
    <property type="entry name" value="PDIESTERASE1"/>
</dbReference>
<dbReference type="InterPro" id="IPR002073">
    <property type="entry name" value="PDEase_catalytic_dom"/>
</dbReference>
<dbReference type="STRING" id="1754191.A0A1Y1VHB3"/>
<dbReference type="PROSITE" id="PS51845">
    <property type="entry name" value="PDEASE_I_2"/>
    <property type="match status" value="1"/>
</dbReference>
<dbReference type="Proteomes" id="UP000193719">
    <property type="component" value="Unassembled WGS sequence"/>
</dbReference>
<accession>A0A1Y1VHB3</accession>
<feature type="binding site" evidence="5">
    <location>
        <position position="102"/>
    </location>
    <ligand>
        <name>Zn(2+)</name>
        <dbReference type="ChEBI" id="CHEBI:29105"/>
        <label>2</label>
    </ligand>
</feature>
<dbReference type="Gene3D" id="1.10.1300.10">
    <property type="entry name" value="3'5'-cyclic nucleotide phosphodiesterase, catalytic domain"/>
    <property type="match status" value="1"/>
</dbReference>
<dbReference type="InterPro" id="IPR023088">
    <property type="entry name" value="PDEase"/>
</dbReference>
<dbReference type="SUPFAM" id="SSF109604">
    <property type="entry name" value="HD-domain/PDEase-like"/>
    <property type="match status" value="1"/>
</dbReference>
<feature type="active site" description="Proton donor" evidence="3">
    <location>
        <position position="61"/>
    </location>
</feature>
<keyword evidence="2" id="KW-0378">Hydrolase</keyword>
<evidence type="ECO:0000259" key="6">
    <source>
        <dbReference type="PROSITE" id="PS51845"/>
    </source>
</evidence>
<dbReference type="CDD" id="cd00077">
    <property type="entry name" value="HDc"/>
    <property type="match status" value="1"/>
</dbReference>
<dbReference type="OrthoDB" id="546632at2759"/>
<comment type="caution">
    <text evidence="7">The sequence shown here is derived from an EMBL/GenBank/DDBJ whole genome shotgun (WGS) entry which is preliminary data.</text>
</comment>
<protein>
    <submittedName>
        <fullName evidence="7">HD-domain/PDEase-like protein</fullName>
    </submittedName>
</protein>
<feature type="binding site" evidence="5">
    <location>
        <position position="65"/>
    </location>
    <ligand>
        <name>Zn(2+)</name>
        <dbReference type="ChEBI" id="CHEBI:29105"/>
        <label>1</label>
    </ligand>
</feature>
<dbReference type="Pfam" id="PF00233">
    <property type="entry name" value="PDEase_I"/>
    <property type="match status" value="1"/>
</dbReference>
<dbReference type="SMART" id="SM00471">
    <property type="entry name" value="HDc"/>
    <property type="match status" value="1"/>
</dbReference>
<feature type="binding site" evidence="5">
    <location>
        <position position="102"/>
    </location>
    <ligand>
        <name>Zn(2+)</name>
        <dbReference type="ChEBI" id="CHEBI:29105"/>
        <label>1</label>
    </ligand>
</feature>
<feature type="binding site" evidence="5">
    <location>
        <position position="101"/>
    </location>
    <ligand>
        <name>Zn(2+)</name>
        <dbReference type="ChEBI" id="CHEBI:29105"/>
        <label>1</label>
    </ligand>
</feature>
<evidence type="ECO:0000256" key="5">
    <source>
        <dbReference type="PIRSR" id="PIRSR623088-3"/>
    </source>
</evidence>
<dbReference type="InterPro" id="IPR003607">
    <property type="entry name" value="HD/PDEase_dom"/>
</dbReference>
<evidence type="ECO:0000313" key="7">
    <source>
        <dbReference type="EMBL" id="ORX56099.1"/>
    </source>
</evidence>
<evidence type="ECO:0000256" key="3">
    <source>
        <dbReference type="PIRSR" id="PIRSR623088-1"/>
    </source>
</evidence>
<keyword evidence="8" id="KW-1185">Reference proteome</keyword>
<dbReference type="InterPro" id="IPR036971">
    <property type="entry name" value="PDEase_catalytic_dom_sf"/>
</dbReference>
<evidence type="ECO:0000313" key="8">
    <source>
        <dbReference type="Proteomes" id="UP000193719"/>
    </source>
</evidence>
<sequence length="305" mass="35755">MDFNFDIFKLSNITNCQPIFYLGKHIFDQHNFNKHFNIKLSTLESFLTTMENQYHMALPYHNNIHAADVLHAMNYFISHPVLDNLLTIEEKFACIISAIIHDIDHPGINNSYEIKHSEPLSVIYNNKSVLENHHCALAFKILHEYINCNILKNVTKSQYTYIRSLIIAMVLATDMACHKQFVDEFTEKLKNQTFNIEDSKDRKLLLCILIKCADISNPTKINKISVQWSNRLFKENLILSVNEKKHQNYNLSPLLKNNCTSKSENQTSFIKIFVKPIYQLLGSFLEIDDFIAIRQLEENYNFWEE</sequence>
<reference evidence="7 8" key="1">
    <citation type="submission" date="2016-08" db="EMBL/GenBank/DDBJ databases">
        <title>Genomes of anaerobic fungi encode conserved fungal cellulosomes for biomass hydrolysis.</title>
        <authorList>
            <consortium name="DOE Joint Genome Institute"/>
            <person name="Haitjema C.H."/>
            <person name="Gilmore S.P."/>
            <person name="Henske J.K."/>
            <person name="Solomon K.V."/>
            <person name="De Groot R."/>
            <person name="Kuo A."/>
            <person name="Mondo S.J."/>
            <person name="Salamov A.A."/>
            <person name="Labutti K."/>
            <person name="Zhao Z."/>
            <person name="Chiniquy J."/>
            <person name="Barry K."/>
            <person name="Brewer H.M."/>
            <person name="Purvine S.O."/>
            <person name="Wright A.T."/>
            <person name="Boxma B."/>
            <person name="Van Alen T."/>
            <person name="Hackstein J.H."/>
            <person name="Baker S.E."/>
            <person name="Grigoriev I.V."/>
            <person name="O'Malley M.A."/>
        </authorList>
    </citation>
    <scope>NUCLEOTIDE SEQUENCE [LARGE SCALE GENOMIC DNA]</scope>
    <source>
        <strain evidence="8">finn</strain>
    </source>
</reference>
<dbReference type="GO" id="GO:0004114">
    <property type="term" value="F:3',5'-cyclic-nucleotide phosphodiesterase activity"/>
    <property type="evidence" value="ECO:0007669"/>
    <property type="project" value="InterPro"/>
</dbReference>
<reference evidence="7 8" key="2">
    <citation type="submission" date="2016-08" db="EMBL/GenBank/DDBJ databases">
        <title>Pervasive Adenine N6-methylation of Active Genes in Fungi.</title>
        <authorList>
            <consortium name="DOE Joint Genome Institute"/>
            <person name="Mondo S.J."/>
            <person name="Dannebaum R.O."/>
            <person name="Kuo R.C."/>
            <person name="Labutti K."/>
            <person name="Haridas S."/>
            <person name="Kuo A."/>
            <person name="Salamov A."/>
            <person name="Ahrendt S.R."/>
            <person name="Lipzen A."/>
            <person name="Sullivan W."/>
            <person name="Andreopoulos W.B."/>
            <person name="Clum A."/>
            <person name="Lindquist E."/>
            <person name="Daum C."/>
            <person name="Ramamoorthy G.K."/>
            <person name="Gryganskyi A."/>
            <person name="Culley D."/>
            <person name="Magnuson J.K."/>
            <person name="James T.Y."/>
            <person name="O'Malley M.A."/>
            <person name="Stajich J.E."/>
            <person name="Spatafora J.W."/>
            <person name="Visel A."/>
            <person name="Grigoriev I.V."/>
        </authorList>
    </citation>
    <scope>NUCLEOTIDE SEQUENCE [LARGE SCALE GENOMIC DNA]</scope>
    <source>
        <strain evidence="8">finn</strain>
    </source>
</reference>
<name>A0A1Y1VHB3_9FUNG</name>
<feature type="binding site" evidence="4">
    <location>
        <begin position="61"/>
        <end position="65"/>
    </location>
    <ligand>
        <name>AMP</name>
        <dbReference type="ChEBI" id="CHEBI:456215"/>
    </ligand>
</feature>
<feature type="binding site" evidence="4">
    <location>
        <position position="214"/>
    </location>
    <ligand>
        <name>AMP</name>
        <dbReference type="ChEBI" id="CHEBI:456215"/>
    </ligand>
</feature>
<keyword evidence="1 5" id="KW-0479">Metal-binding</keyword>
<dbReference type="AlphaFoldDB" id="A0A1Y1VHB3"/>
<dbReference type="EMBL" id="MCFH01000008">
    <property type="protein sequence ID" value="ORX56099.1"/>
    <property type="molecule type" value="Genomic_DNA"/>
</dbReference>
<dbReference type="InterPro" id="IPR023174">
    <property type="entry name" value="PDEase_CS"/>
</dbReference>
<evidence type="ECO:0000256" key="4">
    <source>
        <dbReference type="PIRSR" id="PIRSR623088-2"/>
    </source>
</evidence>
<evidence type="ECO:0000256" key="2">
    <source>
        <dbReference type="ARBA" id="ARBA00022801"/>
    </source>
</evidence>
<proteinExistence type="predicted"/>
<feature type="binding site" evidence="5">
    <location>
        <position position="214"/>
    </location>
    <ligand>
        <name>Zn(2+)</name>
        <dbReference type="ChEBI" id="CHEBI:29105"/>
        <label>1</label>
    </ligand>
</feature>
<feature type="binding site" evidence="4">
    <location>
        <position position="102"/>
    </location>
    <ligand>
        <name>AMP</name>
        <dbReference type="ChEBI" id="CHEBI:456215"/>
    </ligand>
</feature>
<feature type="domain" description="PDEase" evidence="6">
    <location>
        <begin position="1"/>
        <end position="305"/>
    </location>
</feature>
<dbReference type="GO" id="GO:0007165">
    <property type="term" value="P:signal transduction"/>
    <property type="evidence" value="ECO:0007669"/>
    <property type="project" value="InterPro"/>
</dbReference>
<dbReference type="GO" id="GO:0046872">
    <property type="term" value="F:metal ion binding"/>
    <property type="evidence" value="ECO:0007669"/>
    <property type="project" value="UniProtKB-KW"/>
</dbReference>
<feature type="binding site" evidence="4">
    <location>
        <position position="266"/>
    </location>
    <ligand>
        <name>AMP</name>
        <dbReference type="ChEBI" id="CHEBI:456215"/>
    </ligand>
</feature>
<dbReference type="PROSITE" id="PS00126">
    <property type="entry name" value="PDEASE_I_1"/>
    <property type="match status" value="1"/>
</dbReference>